<accession>A0A1J5PIL8</accession>
<name>A0A1J5PIL8_9ZZZZ</name>
<evidence type="ECO:0000313" key="2">
    <source>
        <dbReference type="EMBL" id="OIQ71342.1"/>
    </source>
</evidence>
<proteinExistence type="predicted"/>
<feature type="compositionally biased region" description="Low complexity" evidence="1">
    <location>
        <begin position="214"/>
        <end position="226"/>
    </location>
</feature>
<gene>
    <name evidence="2" type="ORF">GALL_470430</name>
</gene>
<sequence length="240" mass="27110">MRSISDEIFLRIKSLSHAMKQKIELMNQGANFIRQIVFDQFFKFIGLPCGNLLAYPRNRCQRSAHHPPDHQHQQRHHQQNWSDCAQRQGTGNLAPGGNILRYLYHLRTGCHGKQAVSGSSGLHGGKPQHGTLRQFGPRSGLEYAQTVRGPDLDHKVKILFIIGDKPLLDMATYRQPRAQRQGHLLHLEIKNIISLSQCRAVGDDGLRTGSQKNGGEQQPQQPGPQGMRHRYFHEPALGIM</sequence>
<reference evidence="2" key="1">
    <citation type="submission" date="2016-10" db="EMBL/GenBank/DDBJ databases">
        <title>Sequence of Gallionella enrichment culture.</title>
        <authorList>
            <person name="Poehlein A."/>
            <person name="Muehling M."/>
            <person name="Daniel R."/>
        </authorList>
    </citation>
    <scope>NUCLEOTIDE SEQUENCE</scope>
</reference>
<feature type="region of interest" description="Disordered" evidence="1">
    <location>
        <begin position="116"/>
        <end position="136"/>
    </location>
</feature>
<dbReference type="AlphaFoldDB" id="A0A1J5PIL8"/>
<evidence type="ECO:0000256" key="1">
    <source>
        <dbReference type="SAM" id="MobiDB-lite"/>
    </source>
</evidence>
<feature type="region of interest" description="Disordered" evidence="1">
    <location>
        <begin position="62"/>
        <end position="88"/>
    </location>
</feature>
<organism evidence="2">
    <name type="scientific">mine drainage metagenome</name>
    <dbReference type="NCBI Taxonomy" id="410659"/>
    <lineage>
        <taxon>unclassified sequences</taxon>
        <taxon>metagenomes</taxon>
        <taxon>ecological metagenomes</taxon>
    </lineage>
</organism>
<protein>
    <submittedName>
        <fullName evidence="2">Uncharacterized protein</fullName>
    </submittedName>
</protein>
<feature type="region of interest" description="Disordered" evidence="1">
    <location>
        <begin position="203"/>
        <end position="229"/>
    </location>
</feature>
<comment type="caution">
    <text evidence="2">The sequence shown here is derived from an EMBL/GenBank/DDBJ whole genome shotgun (WGS) entry which is preliminary data.</text>
</comment>
<dbReference type="EMBL" id="MLJW01003773">
    <property type="protein sequence ID" value="OIQ71342.1"/>
    <property type="molecule type" value="Genomic_DNA"/>
</dbReference>